<dbReference type="Pfam" id="PF00268">
    <property type="entry name" value="Ribonuc_red_sm"/>
    <property type="match status" value="1"/>
</dbReference>
<evidence type="ECO:0000313" key="10">
    <source>
        <dbReference type="EMBL" id="CAB4220685.1"/>
    </source>
</evidence>
<dbReference type="InterPro" id="IPR000358">
    <property type="entry name" value="RNR_small_fam"/>
</dbReference>
<evidence type="ECO:0000256" key="3">
    <source>
        <dbReference type="ARBA" id="ARBA00012274"/>
    </source>
</evidence>
<dbReference type="GO" id="GO:0009263">
    <property type="term" value="P:deoxyribonucleotide biosynthetic process"/>
    <property type="evidence" value="ECO:0007669"/>
    <property type="project" value="InterPro"/>
</dbReference>
<dbReference type="SUPFAM" id="SSF47240">
    <property type="entry name" value="Ferritin-like"/>
    <property type="match status" value="1"/>
</dbReference>
<evidence type="ECO:0000313" key="7">
    <source>
        <dbReference type="EMBL" id="CAB4163404.1"/>
    </source>
</evidence>
<dbReference type="PANTHER" id="PTHR23409">
    <property type="entry name" value="RIBONUCLEOSIDE-DIPHOSPHATE REDUCTASE SMALL CHAIN"/>
    <property type="match status" value="1"/>
</dbReference>
<proteinExistence type="inferred from homology"/>
<dbReference type="EMBL" id="LR796758">
    <property type="protein sequence ID" value="CAB4163404.1"/>
    <property type="molecule type" value="Genomic_DNA"/>
</dbReference>
<evidence type="ECO:0000256" key="6">
    <source>
        <dbReference type="ARBA" id="ARBA00023004"/>
    </source>
</evidence>
<dbReference type="EMBL" id="LR797502">
    <property type="protein sequence ID" value="CAB4220685.1"/>
    <property type="molecule type" value="Genomic_DNA"/>
</dbReference>
<dbReference type="InterPro" id="IPR009078">
    <property type="entry name" value="Ferritin-like_SF"/>
</dbReference>
<comment type="similarity">
    <text evidence="2">Belongs to the ribonucleoside diphosphate reductase small chain family.</text>
</comment>
<accession>A0A6J5QW61</accession>
<dbReference type="CDD" id="cd01049">
    <property type="entry name" value="RNRR2"/>
    <property type="match status" value="1"/>
</dbReference>
<dbReference type="EC" id="1.17.4.1" evidence="3"/>
<evidence type="ECO:0000313" key="9">
    <source>
        <dbReference type="EMBL" id="CAB4186757.1"/>
    </source>
</evidence>
<dbReference type="InterPro" id="IPR012348">
    <property type="entry name" value="RNR-like"/>
</dbReference>
<dbReference type="Gene3D" id="1.10.620.20">
    <property type="entry name" value="Ribonucleotide Reductase, subunit A"/>
    <property type="match status" value="1"/>
</dbReference>
<organism evidence="9">
    <name type="scientific">uncultured Caudovirales phage</name>
    <dbReference type="NCBI Taxonomy" id="2100421"/>
    <lineage>
        <taxon>Viruses</taxon>
        <taxon>Duplodnaviria</taxon>
        <taxon>Heunggongvirae</taxon>
        <taxon>Uroviricota</taxon>
        <taxon>Caudoviricetes</taxon>
        <taxon>Peduoviridae</taxon>
        <taxon>Maltschvirus</taxon>
        <taxon>Maltschvirus maltsch</taxon>
    </lineage>
</organism>
<keyword evidence="4" id="KW-0479">Metal-binding</keyword>
<evidence type="ECO:0000256" key="2">
    <source>
        <dbReference type="ARBA" id="ARBA00009303"/>
    </source>
</evidence>
<evidence type="ECO:0000256" key="4">
    <source>
        <dbReference type="ARBA" id="ARBA00022723"/>
    </source>
</evidence>
<dbReference type="InterPro" id="IPR033909">
    <property type="entry name" value="RNR_small"/>
</dbReference>
<dbReference type="EMBL" id="LR797099">
    <property type="protein sequence ID" value="CAB4186757.1"/>
    <property type="molecule type" value="Genomic_DNA"/>
</dbReference>
<sequence>MSKEQYNLKTKTDYLNRKMFLDPAGPVTVQRFEEFRYPKIAKFEEMQRGFFWVPEEISLTKDAGDFKDASDTVRHIFTSNLLRQTALDSIQGRAPVQIFSPVVSLPELEALVTIWSMFETNLHSKSYSHIIRNIYNVPKDIFNTIHDTNEIIEMASTVGKYYEDLHVLNCRKAVGQPVSEKEHVKAIWLALHASYALEALRFMVSFATSLAMVENRIFMGNGNIISLILQDEILHKDWTAYIINQVVKEDARFATAKLECVDEVAKIYADVIREEKAWAEFLFSKGPVIGLNANILKDFMDFTAAAALKEIGIKYQFPSPKTTPIPWFSKHVNTSQKQTALQESESTSYVIGVLSEDLDYDSLPTI</sequence>
<keyword evidence="6" id="KW-0408">Iron</keyword>
<comment type="cofactor">
    <cofactor evidence="1">
        <name>Fe cation</name>
        <dbReference type="ChEBI" id="CHEBI:24875"/>
    </cofactor>
</comment>
<dbReference type="UniPathway" id="UPA00326"/>
<reference evidence="9" key="1">
    <citation type="submission" date="2020-05" db="EMBL/GenBank/DDBJ databases">
        <authorList>
            <person name="Chiriac C."/>
            <person name="Salcher M."/>
            <person name="Ghai R."/>
            <person name="Kavagutti S V."/>
        </authorList>
    </citation>
    <scope>NUCLEOTIDE SEQUENCE</scope>
</reference>
<name>A0A6J5QW61_9CAUD</name>
<evidence type="ECO:0000313" key="8">
    <source>
        <dbReference type="EMBL" id="CAB4165592.1"/>
    </source>
</evidence>
<dbReference type="GO" id="GO:0046872">
    <property type="term" value="F:metal ion binding"/>
    <property type="evidence" value="ECO:0007669"/>
    <property type="project" value="UniProtKB-KW"/>
</dbReference>
<gene>
    <name evidence="9" type="ORF">UFOVP1146_103</name>
    <name evidence="10" type="ORF">UFOVP1638_41</name>
    <name evidence="7" type="ORF">UFOVP812_16</name>
    <name evidence="8" type="ORF">UFOVP818_128</name>
</gene>
<dbReference type="PANTHER" id="PTHR23409:SF18">
    <property type="entry name" value="RIBONUCLEOSIDE-DIPHOSPHATE REDUCTASE SUBUNIT M2"/>
    <property type="match status" value="1"/>
</dbReference>
<evidence type="ECO:0000256" key="5">
    <source>
        <dbReference type="ARBA" id="ARBA00023002"/>
    </source>
</evidence>
<protein>
    <recommendedName>
        <fullName evidence="3">ribonucleoside-diphosphate reductase</fullName>
        <ecNumber evidence="3">1.17.4.1</ecNumber>
    </recommendedName>
</protein>
<dbReference type="EMBL" id="LR796776">
    <property type="protein sequence ID" value="CAB4165592.1"/>
    <property type="molecule type" value="Genomic_DNA"/>
</dbReference>
<keyword evidence="5" id="KW-0560">Oxidoreductase</keyword>
<dbReference type="GO" id="GO:0004748">
    <property type="term" value="F:ribonucleoside-diphosphate reductase activity, thioredoxin disulfide as acceptor"/>
    <property type="evidence" value="ECO:0007669"/>
    <property type="project" value="UniProtKB-EC"/>
</dbReference>
<evidence type="ECO:0000256" key="1">
    <source>
        <dbReference type="ARBA" id="ARBA00001962"/>
    </source>
</evidence>